<dbReference type="InterPro" id="IPR031137">
    <property type="entry name" value="GRF"/>
</dbReference>
<gene>
    <name evidence="6" type="ORF">Sjap_017829</name>
</gene>
<evidence type="ECO:0000259" key="5">
    <source>
        <dbReference type="PROSITE" id="PS51667"/>
    </source>
</evidence>
<evidence type="ECO:0000256" key="3">
    <source>
        <dbReference type="RuleBase" id="RU367127"/>
    </source>
</evidence>
<reference evidence="6 7" key="1">
    <citation type="submission" date="2024-01" db="EMBL/GenBank/DDBJ databases">
        <title>Genome assemblies of Stephania.</title>
        <authorList>
            <person name="Yang L."/>
        </authorList>
    </citation>
    <scope>NUCLEOTIDE SEQUENCE [LARGE SCALE GENOMIC DNA]</scope>
    <source>
        <strain evidence="6">QJT</strain>
        <tissue evidence="6">Leaf</tissue>
    </source>
</reference>
<evidence type="ECO:0000256" key="1">
    <source>
        <dbReference type="ARBA" id="ARBA00023242"/>
    </source>
</evidence>
<dbReference type="PROSITE" id="PS51667">
    <property type="entry name" value="WRC"/>
    <property type="match status" value="1"/>
</dbReference>
<dbReference type="PANTHER" id="PTHR31602">
    <property type="entry name" value="GROWTH-REGULATING FACTOR 5"/>
    <property type="match status" value="1"/>
</dbReference>
<evidence type="ECO:0000313" key="7">
    <source>
        <dbReference type="Proteomes" id="UP001417504"/>
    </source>
</evidence>
<dbReference type="PANTHER" id="PTHR31602:SF42">
    <property type="entry name" value="GROWTH-REGULATING FACTOR 2"/>
    <property type="match status" value="1"/>
</dbReference>
<proteinExistence type="inferred from homology"/>
<comment type="caution">
    <text evidence="6">The sequence shown here is derived from an EMBL/GenBank/DDBJ whole genome shotgun (WGS) entry which is preliminary data.</text>
</comment>
<comment type="domain">
    <text evidence="3">The QLQ domain and WRC domain may be involved in protein-protein interaction and DNA-binding, respectively.</text>
</comment>
<sequence>MIWMNHATEGGDELVFREDSLVIEVVSLFEVPQELEEVVCDVDVNNDSFGLIAKEKVLKFTSNDGICIDGYFHDFSSQNNVLFYLFKHVETSCDDFIVKAEMREASTTIRSTPLRSFRTINDPEPGRCRRTDGKKWRCAKEVVVDQKYCERHLNRGRYRSKKHVKRHCTTNCVIESTATGHQKISIPLSSSTSTSMAASGGNAQSTNDLNIQRRPKRFHSSIDDPRKCVSKRKDKMVITQDFESHGFSSSVEHDPINFKKSGNFSWLKGNKGLEKSPVSSSNIINAQRLNGSLGFNCQKLYGASFNSSLGLSTFSTGTQVIQGTNPSSSLGNFQGNGQIVGKNSIASSYSLESLGPFHVLRDGKLFFDDNFHTSVTNDDLQANEHIKPQPQCFSAFHGHSNMASDKNDLKCFGLPNDNYTIMRLGNDIGWNGIEDKQYEPNLLSPSIYSSSLSSFAPGEVYKENTFSMPQSSLERFQPEDMSLRIYGGIPNDEPMQKETNDLPTNSWKNLSYGGPLGEILNAVNEACQARRNPSLHLVNQIDVVGANEIGDSLPPVDIVEKANDEAPLDDVGDDFASSIFMNSPPPL</sequence>
<comment type="similarity">
    <text evidence="3">Belongs to the GRF family.</text>
</comment>
<dbReference type="Pfam" id="PF08879">
    <property type="entry name" value="WRC"/>
    <property type="match status" value="1"/>
</dbReference>
<feature type="region of interest" description="Disordered" evidence="4">
    <location>
        <begin position="188"/>
        <end position="208"/>
    </location>
</feature>
<keyword evidence="3" id="KW-0804">Transcription</keyword>
<evidence type="ECO:0000256" key="4">
    <source>
        <dbReference type="SAM" id="MobiDB-lite"/>
    </source>
</evidence>
<comment type="subcellular location">
    <subcellularLocation>
        <location evidence="3">Nucleus</location>
    </subcellularLocation>
</comment>
<keyword evidence="1 3" id="KW-0539">Nucleus</keyword>
<organism evidence="6 7">
    <name type="scientific">Stephania japonica</name>
    <dbReference type="NCBI Taxonomy" id="461633"/>
    <lineage>
        <taxon>Eukaryota</taxon>
        <taxon>Viridiplantae</taxon>
        <taxon>Streptophyta</taxon>
        <taxon>Embryophyta</taxon>
        <taxon>Tracheophyta</taxon>
        <taxon>Spermatophyta</taxon>
        <taxon>Magnoliopsida</taxon>
        <taxon>Ranunculales</taxon>
        <taxon>Menispermaceae</taxon>
        <taxon>Menispermoideae</taxon>
        <taxon>Cissampelideae</taxon>
        <taxon>Stephania</taxon>
    </lineage>
</organism>
<protein>
    <recommendedName>
        <fullName evidence="3">Growth-regulating factor</fullName>
    </recommendedName>
</protein>
<feature type="domain" description="WRC" evidence="5">
    <location>
        <begin position="122"/>
        <end position="166"/>
    </location>
</feature>
<dbReference type="GO" id="GO:0005634">
    <property type="term" value="C:nucleus"/>
    <property type="evidence" value="ECO:0007669"/>
    <property type="project" value="UniProtKB-SubCell"/>
</dbReference>
<dbReference type="InterPro" id="IPR014977">
    <property type="entry name" value="WRC_dom"/>
</dbReference>
<feature type="compositionally biased region" description="Low complexity" evidence="4">
    <location>
        <begin position="189"/>
        <end position="199"/>
    </location>
</feature>
<keyword evidence="3" id="KW-0010">Activator</keyword>
<keyword evidence="3" id="KW-0805">Transcription regulation</keyword>
<evidence type="ECO:0000313" key="6">
    <source>
        <dbReference type="EMBL" id="KAK9109769.1"/>
    </source>
</evidence>
<dbReference type="EMBL" id="JBBNAE010000007">
    <property type="protein sequence ID" value="KAK9109769.1"/>
    <property type="molecule type" value="Genomic_DNA"/>
</dbReference>
<comment type="function">
    <text evidence="3">Transcription activator.</text>
</comment>
<dbReference type="GO" id="GO:0006351">
    <property type="term" value="P:DNA-templated transcription"/>
    <property type="evidence" value="ECO:0007669"/>
    <property type="project" value="UniProtKB-UniRule"/>
</dbReference>
<dbReference type="GO" id="GO:0005524">
    <property type="term" value="F:ATP binding"/>
    <property type="evidence" value="ECO:0007669"/>
    <property type="project" value="UniProtKB-UniRule"/>
</dbReference>
<accession>A0AAP0I6W1</accession>
<evidence type="ECO:0000256" key="2">
    <source>
        <dbReference type="PROSITE-ProRule" id="PRU01002"/>
    </source>
</evidence>
<comment type="caution">
    <text evidence="2">Lacks conserved residue(s) required for the propagation of feature annotation.</text>
</comment>
<dbReference type="AlphaFoldDB" id="A0AAP0I6W1"/>
<keyword evidence="7" id="KW-1185">Reference proteome</keyword>
<name>A0AAP0I6W1_9MAGN</name>
<dbReference type="Proteomes" id="UP001417504">
    <property type="component" value="Unassembled WGS sequence"/>
</dbReference>
<dbReference type="GO" id="GO:0032502">
    <property type="term" value="P:developmental process"/>
    <property type="evidence" value="ECO:0007669"/>
    <property type="project" value="InterPro"/>
</dbReference>